<organism evidence="2 3">
    <name type="scientific">Nitrosomonas oligotropha</name>
    <dbReference type="NCBI Taxonomy" id="42354"/>
    <lineage>
        <taxon>Bacteria</taxon>
        <taxon>Pseudomonadati</taxon>
        <taxon>Pseudomonadota</taxon>
        <taxon>Betaproteobacteria</taxon>
        <taxon>Nitrosomonadales</taxon>
        <taxon>Nitrosomonadaceae</taxon>
        <taxon>Nitrosomonas</taxon>
    </lineage>
</organism>
<name>A0A2T5HH07_9PROT</name>
<evidence type="ECO:0000313" key="2">
    <source>
        <dbReference type="EMBL" id="PTQ70852.1"/>
    </source>
</evidence>
<dbReference type="Proteomes" id="UP000244128">
    <property type="component" value="Unassembled WGS sequence"/>
</dbReference>
<comment type="caution">
    <text evidence="2">The sequence shown here is derived from an EMBL/GenBank/DDBJ whole genome shotgun (WGS) entry which is preliminary data.</text>
</comment>
<dbReference type="PANTHER" id="PTHR35191">
    <property type="entry name" value="PROPHAGE SIDE TAIL FIBER PROTEIN HOMOLOG STFQ-RELATED"/>
    <property type="match status" value="1"/>
</dbReference>
<sequence>MTQTYYGFLTDTGLAEWGNAEVSGLTLPITHIAIGDGNGSAVTPTQSMTALVHEVHRLPVTSITDDPENPGLLKCECVLIPTVGGWTIRELGLIGGNGGGNKLLGVSNFPATSKPVLAEGVGADMIIRMSLIVSNTAIVQLIMDPAVVVATNQAIANAVAAHEAKSNPHPQYILESKRAAANGVASLDSGGLVPLSQLPASLATDSEVSAAMSAHLAVGDPHPQYATDADLAAAIAGLGLLYSKRIWRA</sequence>
<dbReference type="RefSeq" id="WP_107804261.1">
    <property type="nucleotide sequence ID" value="NZ_QAOI01000031.1"/>
</dbReference>
<dbReference type="PANTHER" id="PTHR35191:SF1">
    <property type="entry name" value="PROPHAGE SIDE TAIL FIBER PROTEIN HOMOLOG STFQ-RELATED"/>
    <property type="match status" value="1"/>
</dbReference>
<dbReference type="AlphaFoldDB" id="A0A2T5HH07"/>
<accession>A0A2T5HH07</accession>
<dbReference type="EMBL" id="QAOI01000031">
    <property type="protein sequence ID" value="PTQ70852.1"/>
    <property type="molecule type" value="Genomic_DNA"/>
</dbReference>
<dbReference type="InterPro" id="IPR051934">
    <property type="entry name" value="Phage_Tail_Fiber_Structural"/>
</dbReference>
<evidence type="ECO:0000259" key="1">
    <source>
        <dbReference type="Pfam" id="PF12571"/>
    </source>
</evidence>
<dbReference type="Pfam" id="PF12571">
    <property type="entry name" value="Phage_tail_fib"/>
    <property type="match status" value="1"/>
</dbReference>
<reference evidence="2 3" key="1">
    <citation type="submission" date="2018-04" db="EMBL/GenBank/DDBJ databases">
        <title>Active sludge and wastewater microbial communities from Klosterneuburg, Austria.</title>
        <authorList>
            <person name="Wagner M."/>
        </authorList>
    </citation>
    <scope>NUCLEOTIDE SEQUENCE [LARGE SCALE GENOMIC DNA]</scope>
    <source>
        <strain evidence="2 3">Nm49</strain>
    </source>
</reference>
<protein>
    <submittedName>
        <fullName evidence="2">Tail-collar fiber protein</fullName>
    </submittedName>
</protein>
<proteinExistence type="predicted"/>
<dbReference type="InterPro" id="IPR022225">
    <property type="entry name" value="Phage_tail_fibre_N"/>
</dbReference>
<feature type="domain" description="Phage tail fibre protein N-terminal" evidence="1">
    <location>
        <begin position="1"/>
        <end position="153"/>
    </location>
</feature>
<evidence type="ECO:0000313" key="3">
    <source>
        <dbReference type="Proteomes" id="UP000244128"/>
    </source>
</evidence>
<gene>
    <name evidence="2" type="ORF">C8R26_13139</name>
</gene>